<proteinExistence type="predicted"/>
<dbReference type="Proteomes" id="UP000713964">
    <property type="component" value="Unassembled WGS sequence"/>
</dbReference>
<sequence length="58" mass="6774">MYSMMTKKQAASRLGVSMSTLNRLITKHNLPKYGREGHKGIFLREDDIIQFAKYKEIK</sequence>
<dbReference type="EMBL" id="JABZXL010000020">
    <property type="protein sequence ID" value="MBF1659596.1"/>
    <property type="molecule type" value="Genomic_DNA"/>
</dbReference>
<reference evidence="2" key="1">
    <citation type="submission" date="2020-04" db="EMBL/GenBank/DDBJ databases">
        <title>Deep metagenomics examines the oral microbiome during advanced dental caries in children, revealing novel taxa and co-occurrences with host molecules.</title>
        <authorList>
            <person name="Baker J.L."/>
            <person name="Morton J.T."/>
            <person name="Dinis M."/>
            <person name="Alvarez R."/>
            <person name="Tran N.C."/>
            <person name="Knight R."/>
            <person name="Edlund A."/>
        </authorList>
    </citation>
    <scope>NUCLEOTIDE SEQUENCE</scope>
    <source>
        <strain evidence="2">JCVI_29_bin.11</strain>
    </source>
</reference>
<dbReference type="Gene3D" id="1.10.1660.10">
    <property type="match status" value="1"/>
</dbReference>
<protein>
    <submittedName>
        <fullName evidence="2">Helix-turn-helix domain-containing protein</fullName>
    </submittedName>
</protein>
<evidence type="ECO:0000313" key="3">
    <source>
        <dbReference type="Proteomes" id="UP000713964"/>
    </source>
</evidence>
<dbReference type="AlphaFoldDB" id="A0A930PSE0"/>
<comment type="caution">
    <text evidence="2">The sequence shown here is derived from an EMBL/GenBank/DDBJ whole genome shotgun (WGS) entry which is preliminary data.</text>
</comment>
<dbReference type="InterPro" id="IPR041657">
    <property type="entry name" value="HTH_17"/>
</dbReference>
<dbReference type="Pfam" id="PF12728">
    <property type="entry name" value="HTH_17"/>
    <property type="match status" value="1"/>
</dbReference>
<gene>
    <name evidence="2" type="ORF">HXO58_07155</name>
</gene>
<dbReference type="InterPro" id="IPR009061">
    <property type="entry name" value="DNA-bd_dom_put_sf"/>
</dbReference>
<feature type="domain" description="Helix-turn-helix" evidence="1">
    <location>
        <begin position="4"/>
        <end position="52"/>
    </location>
</feature>
<name>A0A930PSE0_9MICC</name>
<organism evidence="2 3">
    <name type="scientific">Rothia mucilaginosa</name>
    <dbReference type="NCBI Taxonomy" id="43675"/>
    <lineage>
        <taxon>Bacteria</taxon>
        <taxon>Bacillati</taxon>
        <taxon>Actinomycetota</taxon>
        <taxon>Actinomycetes</taxon>
        <taxon>Micrococcales</taxon>
        <taxon>Micrococcaceae</taxon>
        <taxon>Rothia</taxon>
    </lineage>
</organism>
<accession>A0A930PSE0</accession>
<dbReference type="SUPFAM" id="SSF46955">
    <property type="entry name" value="Putative DNA-binding domain"/>
    <property type="match status" value="1"/>
</dbReference>
<evidence type="ECO:0000313" key="2">
    <source>
        <dbReference type="EMBL" id="MBF1659596.1"/>
    </source>
</evidence>
<evidence type="ECO:0000259" key="1">
    <source>
        <dbReference type="Pfam" id="PF12728"/>
    </source>
</evidence>